<evidence type="ECO:0000313" key="1">
    <source>
        <dbReference type="EMBL" id="BDQ35766.1"/>
    </source>
</evidence>
<organism evidence="1 2">
    <name type="scientific">Pseudodesulfovibrio nedwellii</name>
    <dbReference type="NCBI Taxonomy" id="2973072"/>
    <lineage>
        <taxon>Bacteria</taxon>
        <taxon>Pseudomonadati</taxon>
        <taxon>Thermodesulfobacteriota</taxon>
        <taxon>Desulfovibrionia</taxon>
        <taxon>Desulfovibrionales</taxon>
        <taxon>Desulfovibrionaceae</taxon>
    </lineage>
</organism>
<gene>
    <name evidence="1" type="ORF">SYK_01260</name>
</gene>
<proteinExistence type="predicted"/>
<evidence type="ECO:0008006" key="3">
    <source>
        <dbReference type="Google" id="ProtNLM"/>
    </source>
</evidence>
<keyword evidence="2" id="KW-1185">Reference proteome</keyword>
<dbReference type="Proteomes" id="UP001317742">
    <property type="component" value="Chromosome"/>
</dbReference>
<reference evidence="1 2" key="1">
    <citation type="submission" date="2022-08" db="EMBL/GenBank/DDBJ databases">
        <title>Genome Sequence of the sulphate-reducing bacterium, Pseudodesulfovibrio sp. SYK.</title>
        <authorList>
            <person name="Kondo R."/>
            <person name="Kataoka T."/>
        </authorList>
    </citation>
    <scope>NUCLEOTIDE SEQUENCE [LARGE SCALE GENOMIC DNA]</scope>
    <source>
        <strain evidence="1 2">SYK</strain>
    </source>
</reference>
<dbReference type="EMBL" id="AP026709">
    <property type="protein sequence ID" value="BDQ35766.1"/>
    <property type="molecule type" value="Genomic_DNA"/>
</dbReference>
<dbReference type="RefSeq" id="WP_281761699.1">
    <property type="nucleotide sequence ID" value="NZ_AP026709.1"/>
</dbReference>
<evidence type="ECO:0000313" key="2">
    <source>
        <dbReference type="Proteomes" id="UP001317742"/>
    </source>
</evidence>
<sequence>MALFRNKKNGNIYFALDNVTNATNAQDDQEMILYRPVKSERLFCRERDEFHQKFESVKADDIVKLLGPVGQEI</sequence>
<accession>A0ABM8AWX7</accession>
<name>A0ABM8AWX7_9BACT</name>
<protein>
    <recommendedName>
        <fullName evidence="3">DUF1653 domain-containing protein</fullName>
    </recommendedName>
</protein>